<feature type="compositionally biased region" description="Low complexity" evidence="1">
    <location>
        <begin position="373"/>
        <end position="392"/>
    </location>
</feature>
<evidence type="ECO:0000256" key="1">
    <source>
        <dbReference type="SAM" id="MobiDB-lite"/>
    </source>
</evidence>
<keyword evidence="2" id="KW-0732">Signal</keyword>
<feature type="chain" id="PRO_5040255596" description="Apple domain-containing protein" evidence="2">
    <location>
        <begin position="21"/>
        <end position="714"/>
    </location>
</feature>
<organism evidence="3 4">
    <name type="scientific">Aureobasidium mustum</name>
    <dbReference type="NCBI Taxonomy" id="2773714"/>
    <lineage>
        <taxon>Eukaryota</taxon>
        <taxon>Fungi</taxon>
        <taxon>Dikarya</taxon>
        <taxon>Ascomycota</taxon>
        <taxon>Pezizomycotina</taxon>
        <taxon>Dothideomycetes</taxon>
        <taxon>Dothideomycetidae</taxon>
        <taxon>Dothideales</taxon>
        <taxon>Saccotheciaceae</taxon>
        <taxon>Aureobasidium</taxon>
    </lineage>
</organism>
<proteinExistence type="predicted"/>
<evidence type="ECO:0000313" key="4">
    <source>
        <dbReference type="Proteomes" id="UP000714618"/>
    </source>
</evidence>
<dbReference type="OrthoDB" id="3944149at2759"/>
<dbReference type="AlphaFoldDB" id="A0A9N8JK24"/>
<protein>
    <recommendedName>
        <fullName evidence="5">Apple domain-containing protein</fullName>
    </recommendedName>
</protein>
<name>A0A9N8JK24_9PEZI</name>
<evidence type="ECO:0000313" key="3">
    <source>
        <dbReference type="EMBL" id="CAD0088350.1"/>
    </source>
</evidence>
<keyword evidence="4" id="KW-1185">Reference proteome</keyword>
<feature type="compositionally biased region" description="Polar residues" evidence="1">
    <location>
        <begin position="393"/>
        <end position="405"/>
    </location>
</feature>
<comment type="caution">
    <text evidence="3">The sequence shown here is derived from an EMBL/GenBank/DDBJ whole genome shotgun (WGS) entry which is preliminary data.</text>
</comment>
<dbReference type="Proteomes" id="UP000714618">
    <property type="component" value="Unassembled WGS sequence"/>
</dbReference>
<feature type="signal peptide" evidence="2">
    <location>
        <begin position="1"/>
        <end position="20"/>
    </location>
</feature>
<feature type="region of interest" description="Disordered" evidence="1">
    <location>
        <begin position="373"/>
        <end position="405"/>
    </location>
</feature>
<reference evidence="3" key="1">
    <citation type="submission" date="2020-06" db="EMBL/GenBank/DDBJ databases">
        <authorList>
            <person name="Onetto C."/>
        </authorList>
    </citation>
    <scope>NUCLEOTIDE SEQUENCE</scope>
</reference>
<gene>
    <name evidence="3" type="ORF">AWRI4233_LOCUS1633</name>
</gene>
<dbReference type="EMBL" id="CAIJEO010000003">
    <property type="protein sequence ID" value="CAD0088350.1"/>
    <property type="molecule type" value="Genomic_DNA"/>
</dbReference>
<sequence>MRTFSGLAIASILTAATALAFNGTVETVTVTQTSWSTIISTLSCPAPTTVTLCNAQCASPTSAIANNANVVYQTLSECQAGQILTIEGMVTTLAQSTTLPVEKTISDLVLIPGSATDIDYSAAATVTNIVYPSSMTGSNGQVITCGNEVTTVEGNGIVLTNCPCTVQSTVLEMTATGSGAVPTALIPSTNYIVKIIYVYVIETVVSEVPTTITRTATSTLTTIQTDVETATATATTTTTIAPRPTMLTVGQVVYLLEYDTAYDGVAISNLRKRQAVSLSGISAALSGCLAQCSSQENCVAASFDENTSSCSPLSQFDTQSRSDASGVIFAIVVFRPAVSSPSVRPSTSGSSSASISLSASTILSAVTDLVSSTRPSTSAGPSASTSPSSLTSQGRPTSSADISTMRTIPVSESISRVRSSSVLYPISNSSIISTTSRSVSASSSSTVLPVTDSSITSTTSSAILSVTSPSAILTSSTRSTIIPVSNSSVASTTSTFSSSSSASIVIPVNNSSTSTISSSTTPVVPLTDCAVATGLLEYAPARSYCSSAYPLTASTSLIDTTITSIVTTSGPATTMISNVTLLPETITQTFGSSHDYDHLYFVTITETVYPTVFVRRRQALSAAQSSIFSSILARPSSDLAFLCSCLQIPTTTSITVTQTASIQTVVTPMVSNNVTVTPPVVTLKTTETATITESITTIDATVTLVETSHAVSIL</sequence>
<accession>A0A9N8JK24</accession>
<evidence type="ECO:0008006" key="5">
    <source>
        <dbReference type="Google" id="ProtNLM"/>
    </source>
</evidence>
<evidence type="ECO:0000256" key="2">
    <source>
        <dbReference type="SAM" id="SignalP"/>
    </source>
</evidence>